<reference evidence="2 3" key="1">
    <citation type="journal article" date="2019" name="Sci. Rep.">
        <title>Orb-weaving spider Araneus ventricosus genome elucidates the spidroin gene catalogue.</title>
        <authorList>
            <person name="Kono N."/>
            <person name="Nakamura H."/>
            <person name="Ohtoshi R."/>
            <person name="Moran D.A.P."/>
            <person name="Shinohara A."/>
            <person name="Yoshida Y."/>
            <person name="Fujiwara M."/>
            <person name="Mori M."/>
            <person name="Tomita M."/>
            <person name="Arakawa K."/>
        </authorList>
    </citation>
    <scope>NUCLEOTIDE SEQUENCE [LARGE SCALE GENOMIC DNA]</scope>
</reference>
<evidence type="ECO:0000313" key="3">
    <source>
        <dbReference type="Proteomes" id="UP000499080"/>
    </source>
</evidence>
<dbReference type="AlphaFoldDB" id="A0A4Y1ZYV0"/>
<keyword evidence="3" id="KW-1185">Reference proteome</keyword>
<accession>A0A4Y1ZYV0</accession>
<dbReference type="EMBL" id="BGPR01000002">
    <property type="protein sequence ID" value="GBL72658.1"/>
    <property type="molecule type" value="Genomic_DNA"/>
</dbReference>
<name>A0A4Y1ZYV0_ARAVE</name>
<sequence>MSSKHPPKNEKESDNEGEENRRSVDQSEKNSTSGEESQGQSSLNQKMIPTKSEDGPFPVNVAAEEQQQEERKMIPAKRSRAFLDINELLEKEKKNEEDDSDDSKDH</sequence>
<feature type="region of interest" description="Disordered" evidence="1">
    <location>
        <begin position="1"/>
        <end position="80"/>
    </location>
</feature>
<dbReference type="Proteomes" id="UP000499080">
    <property type="component" value="Unassembled WGS sequence"/>
</dbReference>
<evidence type="ECO:0000313" key="2">
    <source>
        <dbReference type="EMBL" id="GBL72658.1"/>
    </source>
</evidence>
<feature type="compositionally biased region" description="Low complexity" evidence="1">
    <location>
        <begin position="33"/>
        <end position="42"/>
    </location>
</feature>
<evidence type="ECO:0000256" key="1">
    <source>
        <dbReference type="SAM" id="MobiDB-lite"/>
    </source>
</evidence>
<feature type="compositionally biased region" description="Basic and acidic residues" evidence="1">
    <location>
        <begin position="7"/>
        <end position="28"/>
    </location>
</feature>
<comment type="caution">
    <text evidence="2">The sequence shown here is derived from an EMBL/GenBank/DDBJ whole genome shotgun (WGS) entry which is preliminary data.</text>
</comment>
<organism evidence="2 3">
    <name type="scientific">Araneus ventricosus</name>
    <name type="common">Orbweaver spider</name>
    <name type="synonym">Epeira ventricosa</name>
    <dbReference type="NCBI Taxonomy" id="182803"/>
    <lineage>
        <taxon>Eukaryota</taxon>
        <taxon>Metazoa</taxon>
        <taxon>Ecdysozoa</taxon>
        <taxon>Arthropoda</taxon>
        <taxon>Chelicerata</taxon>
        <taxon>Arachnida</taxon>
        <taxon>Araneae</taxon>
        <taxon>Araneomorphae</taxon>
        <taxon>Entelegynae</taxon>
        <taxon>Araneoidea</taxon>
        <taxon>Araneidae</taxon>
        <taxon>Araneus</taxon>
    </lineage>
</organism>
<proteinExistence type="predicted"/>
<protein>
    <submittedName>
        <fullName evidence="2">Uncharacterized protein</fullName>
    </submittedName>
</protein>
<gene>
    <name evidence="2" type="ORF">AVEN_127908_1</name>
</gene>